<keyword evidence="2" id="KW-1185">Reference proteome</keyword>
<gene>
    <name evidence="1" type="ORF">LOC71_04890</name>
</gene>
<protein>
    <submittedName>
        <fullName evidence="1">Uncharacterized protein</fullName>
    </submittedName>
</protein>
<reference evidence="1" key="1">
    <citation type="submission" date="2021-11" db="EMBL/GenBank/DDBJ databases">
        <title>Genome sequence.</title>
        <authorList>
            <person name="Sun Q."/>
        </authorList>
    </citation>
    <scope>NUCLEOTIDE SEQUENCE</scope>
    <source>
        <strain evidence="1">JC740</strain>
    </source>
</reference>
<accession>A0ABS8NDG8</accession>
<sequence length="133" mass="15199">MSLHPSSYCGVTMTADTYDDDVALHAYVLRHFPHLMTALERRVTEYIAPIVSNSDDSKILKLHEFLEERDGHVDDADVISAFQTPLDERIANAVDRALETRRDDLNENRCAQCQRLARTPAAKQCLWCGNDWH</sequence>
<evidence type="ECO:0000313" key="1">
    <source>
        <dbReference type="EMBL" id="MCC9641600.1"/>
    </source>
</evidence>
<organism evidence="1 2">
    <name type="scientific">Rhodopirellula halodulae</name>
    <dbReference type="NCBI Taxonomy" id="2894198"/>
    <lineage>
        <taxon>Bacteria</taxon>
        <taxon>Pseudomonadati</taxon>
        <taxon>Planctomycetota</taxon>
        <taxon>Planctomycetia</taxon>
        <taxon>Pirellulales</taxon>
        <taxon>Pirellulaceae</taxon>
        <taxon>Rhodopirellula</taxon>
    </lineage>
</organism>
<proteinExistence type="predicted"/>
<name>A0ABS8NDG8_9BACT</name>
<evidence type="ECO:0000313" key="2">
    <source>
        <dbReference type="Proteomes" id="UP001430306"/>
    </source>
</evidence>
<dbReference type="Proteomes" id="UP001430306">
    <property type="component" value="Unassembled WGS sequence"/>
</dbReference>
<dbReference type="EMBL" id="JAJKFW010000006">
    <property type="protein sequence ID" value="MCC9641600.1"/>
    <property type="molecule type" value="Genomic_DNA"/>
</dbReference>
<comment type="caution">
    <text evidence="1">The sequence shown here is derived from an EMBL/GenBank/DDBJ whole genome shotgun (WGS) entry which is preliminary data.</text>
</comment>